<dbReference type="GO" id="GO:0071897">
    <property type="term" value="P:DNA biosynthetic process"/>
    <property type="evidence" value="ECO:0007669"/>
    <property type="project" value="UniProtKB-ARBA"/>
</dbReference>
<name>A0A9P0K598_ACAOB</name>
<sequence length="771" mass="89597">MVSHMTSRKIIPLHINDLLSCTINPIHIIADAGNLKFKRGRVSLSDDPRVGAPETAVTQGNVHAVGKLIIEDRHVTYREIEAKLVSRWIPHLLTEEQKASRVNWCQKKLDRFNSGNSKHVYSIVNGDESWIYCYEPETKRQSGPTKVIRSQSVSKKMFATFVSKAGHIATIHLNEQRTVTADWYPTIRFPKVITELRKINPERRIILHQDNASTHTAQKTRQYLTEENMELLDHPPYSPDLSPNDFFTFPKIKNRQRGQRFQSPEEAVDAFKNAVLDLPANEWNNPGFDCIKSEQLKIIAEDITEPLTYLINKCFESGIYPSILKKGNIIPIHKSGTKTDVKNYRPISIISSVAKVFEKVLSTRMIRYLTKFKILSENQYGFTEGKATSDTITKIVNQIHQNIDNRIPSICIFVDLKKAFDTVNHKLLLEALERIGFRGNAYSLIESYLSNRPQSMQISGSFSKEMYIKCGVPQGTVLGPLLSNIYLNDIFQINCVGKITSFADDTAILYEGTDWSDLKNVIENDFIKIIRWFNSRKLSINYSKTHFLPFGSYARHLPNYTNFSFNINDQKMQINRVPNIKYLGVVFHPHLRWDSHLNYILKKVRFVSYKIKYLGNILTEKYLRTLYHALIEPHLPYGILAWGAACSSHIYNLDVFQKSILKMIFKKPKLYPTEKLYADVRMYDIRHLYFLHSITHYHKFVNTDQKIKHNHYTRYKIRGTVRSYLAPKFYEIIPKDLKDLRFGNCFKRNLKKWLHSISRTEIHKLINTNIN</sequence>
<reference evidence="2" key="1">
    <citation type="submission" date="2022-03" db="EMBL/GenBank/DDBJ databases">
        <authorList>
            <person name="Sayadi A."/>
        </authorList>
    </citation>
    <scope>NUCLEOTIDE SEQUENCE</scope>
</reference>
<dbReference type="Pfam" id="PF13358">
    <property type="entry name" value="DDE_3"/>
    <property type="match status" value="1"/>
</dbReference>
<dbReference type="PANTHER" id="PTHR33332">
    <property type="entry name" value="REVERSE TRANSCRIPTASE DOMAIN-CONTAINING PROTEIN"/>
    <property type="match status" value="1"/>
</dbReference>
<dbReference type="InterPro" id="IPR036397">
    <property type="entry name" value="RNaseH_sf"/>
</dbReference>
<protein>
    <recommendedName>
        <fullName evidence="1">Reverse transcriptase domain-containing protein</fullName>
    </recommendedName>
</protein>
<feature type="domain" description="Reverse transcriptase" evidence="1">
    <location>
        <begin position="313"/>
        <end position="587"/>
    </location>
</feature>
<organism evidence="2 3">
    <name type="scientific">Acanthoscelides obtectus</name>
    <name type="common">Bean weevil</name>
    <name type="synonym">Bruchus obtectus</name>
    <dbReference type="NCBI Taxonomy" id="200917"/>
    <lineage>
        <taxon>Eukaryota</taxon>
        <taxon>Metazoa</taxon>
        <taxon>Ecdysozoa</taxon>
        <taxon>Arthropoda</taxon>
        <taxon>Hexapoda</taxon>
        <taxon>Insecta</taxon>
        <taxon>Pterygota</taxon>
        <taxon>Neoptera</taxon>
        <taxon>Endopterygota</taxon>
        <taxon>Coleoptera</taxon>
        <taxon>Polyphaga</taxon>
        <taxon>Cucujiformia</taxon>
        <taxon>Chrysomeloidea</taxon>
        <taxon>Chrysomelidae</taxon>
        <taxon>Bruchinae</taxon>
        <taxon>Bruchini</taxon>
        <taxon>Acanthoscelides</taxon>
    </lineage>
</organism>
<evidence type="ECO:0000313" key="2">
    <source>
        <dbReference type="EMBL" id="CAH1966671.1"/>
    </source>
</evidence>
<dbReference type="PROSITE" id="PS50878">
    <property type="entry name" value="RT_POL"/>
    <property type="match status" value="1"/>
</dbReference>
<dbReference type="GO" id="GO:0003676">
    <property type="term" value="F:nucleic acid binding"/>
    <property type="evidence" value="ECO:0007669"/>
    <property type="project" value="InterPro"/>
</dbReference>
<dbReference type="AlphaFoldDB" id="A0A9P0K598"/>
<gene>
    <name evidence="2" type="ORF">ACAOBT_LOCUS6964</name>
</gene>
<evidence type="ECO:0000259" key="1">
    <source>
        <dbReference type="PROSITE" id="PS50878"/>
    </source>
</evidence>
<dbReference type="InterPro" id="IPR038717">
    <property type="entry name" value="Tc1-like_DDE_dom"/>
</dbReference>
<evidence type="ECO:0000313" key="3">
    <source>
        <dbReference type="Proteomes" id="UP001152888"/>
    </source>
</evidence>
<accession>A0A9P0K598</accession>
<dbReference type="Pfam" id="PF00078">
    <property type="entry name" value="RVT_1"/>
    <property type="match status" value="1"/>
</dbReference>
<comment type="caution">
    <text evidence="2">The sequence shown here is derived from an EMBL/GenBank/DDBJ whole genome shotgun (WGS) entry which is preliminary data.</text>
</comment>
<proteinExistence type="predicted"/>
<dbReference type="Gene3D" id="3.30.420.10">
    <property type="entry name" value="Ribonuclease H-like superfamily/Ribonuclease H"/>
    <property type="match status" value="1"/>
</dbReference>
<keyword evidence="3" id="KW-1185">Reference proteome</keyword>
<dbReference type="EMBL" id="CAKOFQ010006735">
    <property type="protein sequence ID" value="CAH1966671.1"/>
    <property type="molecule type" value="Genomic_DNA"/>
</dbReference>
<dbReference type="InterPro" id="IPR000477">
    <property type="entry name" value="RT_dom"/>
</dbReference>
<dbReference type="OrthoDB" id="8057773at2759"/>
<dbReference type="Proteomes" id="UP001152888">
    <property type="component" value="Unassembled WGS sequence"/>
</dbReference>
<dbReference type="InterPro" id="IPR043502">
    <property type="entry name" value="DNA/RNA_pol_sf"/>
</dbReference>
<dbReference type="CDD" id="cd01650">
    <property type="entry name" value="RT_nLTR_like"/>
    <property type="match status" value="1"/>
</dbReference>
<dbReference type="SUPFAM" id="SSF56672">
    <property type="entry name" value="DNA/RNA polymerases"/>
    <property type="match status" value="1"/>
</dbReference>